<dbReference type="Proteomes" id="UP001217918">
    <property type="component" value="Unassembled WGS sequence"/>
</dbReference>
<sequence length="564" mass="64554">MAEPWDQYGVTKKKSEKLRASIAEIAKACQKDHGKRHVVECAACYDKVMGKVKQRYAVGKDKERDWFGGRRAFIQELGGLVTQIRDRQVPPQAVAERVRAEKRAWYAENARRLLLRFLGEHVLDRELLARLDDQSVPLGEAAGEVRQVLERLEVGISSAEAIGYIEQLIKLTRIEDVDARIQVYQVALFNKVTQDDKVALAQRKSYLDKIETLKAVDKVAERIQFDHDATERSQRLHLDEHAERLRMLQTARNVYRAKKEKELRRCEEAKKNREAASNARNEDEVGDKLEEGEVDEAGNDRANCKLDDGDMDIDKPEEGEVVEDQMEVARRRKSDQSKTADKPRQGMVQDSSTRQRREKTGDVIEVKTKGIGATDQAGTASSSTQVPGELYDLPACFTCEKNVDYKDFVQCVYCRLFNGWKIKRPTVYCNMECHDQGFSSHEKSHRCASGLRCLRSDPGTRRDGNAAMAPEDSIVFCRECVRELKLPVMFCSTRCMSKNFQRHREDVHLPTRRRLGLAIQDRDKLGFENQAKTRYHARDIRSMLFTLDAATKAWETKYNMALGS</sequence>
<feature type="compositionally biased region" description="Basic and acidic residues" evidence="1">
    <location>
        <begin position="298"/>
        <end position="318"/>
    </location>
</feature>
<keyword evidence="3" id="KW-1185">Reference proteome</keyword>
<dbReference type="AlphaFoldDB" id="A0AAD9ICV0"/>
<accession>A0AAD9ICV0</accession>
<comment type="caution">
    <text evidence="2">The sequence shown here is derived from an EMBL/GenBank/DDBJ whole genome shotgun (WGS) entry which is preliminary data.</text>
</comment>
<evidence type="ECO:0000313" key="3">
    <source>
        <dbReference type="Proteomes" id="UP001217918"/>
    </source>
</evidence>
<evidence type="ECO:0000256" key="1">
    <source>
        <dbReference type="SAM" id="MobiDB-lite"/>
    </source>
</evidence>
<name>A0AAD9ICV0_9PEZI</name>
<gene>
    <name evidence="2" type="ORF">P8C59_009298</name>
</gene>
<dbReference type="EMBL" id="JAQQPM010000009">
    <property type="protein sequence ID" value="KAK2075148.1"/>
    <property type="molecule type" value="Genomic_DNA"/>
</dbReference>
<protein>
    <submittedName>
        <fullName evidence="2">Uncharacterized protein</fullName>
    </submittedName>
</protein>
<proteinExistence type="predicted"/>
<feature type="compositionally biased region" description="Basic and acidic residues" evidence="1">
    <location>
        <begin position="353"/>
        <end position="368"/>
    </location>
</feature>
<feature type="region of interest" description="Disordered" evidence="1">
    <location>
        <begin position="266"/>
        <end position="368"/>
    </location>
</feature>
<organism evidence="2 3">
    <name type="scientific">Phyllachora maydis</name>
    <dbReference type="NCBI Taxonomy" id="1825666"/>
    <lineage>
        <taxon>Eukaryota</taxon>
        <taxon>Fungi</taxon>
        <taxon>Dikarya</taxon>
        <taxon>Ascomycota</taxon>
        <taxon>Pezizomycotina</taxon>
        <taxon>Sordariomycetes</taxon>
        <taxon>Sordariomycetidae</taxon>
        <taxon>Phyllachorales</taxon>
        <taxon>Phyllachoraceae</taxon>
        <taxon>Phyllachora</taxon>
    </lineage>
</organism>
<reference evidence="2" key="1">
    <citation type="journal article" date="2023" name="Mol. Plant Microbe Interact.">
        <title>Elucidating the Obligate Nature and Biological Capacity of an Invasive Fungal Corn Pathogen.</title>
        <authorList>
            <person name="MacCready J.S."/>
            <person name="Roggenkamp E.M."/>
            <person name="Gdanetz K."/>
            <person name="Chilvers M.I."/>
        </authorList>
    </citation>
    <scope>NUCLEOTIDE SEQUENCE</scope>
    <source>
        <strain evidence="2">PM02</strain>
    </source>
</reference>
<feature type="compositionally biased region" description="Basic and acidic residues" evidence="1">
    <location>
        <begin position="334"/>
        <end position="344"/>
    </location>
</feature>
<evidence type="ECO:0000313" key="2">
    <source>
        <dbReference type="EMBL" id="KAK2075148.1"/>
    </source>
</evidence>
<feature type="compositionally biased region" description="Basic and acidic residues" evidence="1">
    <location>
        <begin position="266"/>
        <end position="291"/>
    </location>
</feature>